<evidence type="ECO:0000313" key="1">
    <source>
        <dbReference type="EMBL" id="KAG9463103.1"/>
    </source>
</evidence>
<organism evidence="1 2">
    <name type="scientific">Eleutherodactylus coqui</name>
    <name type="common">Puerto Rican coqui</name>
    <dbReference type="NCBI Taxonomy" id="57060"/>
    <lineage>
        <taxon>Eukaryota</taxon>
        <taxon>Metazoa</taxon>
        <taxon>Chordata</taxon>
        <taxon>Craniata</taxon>
        <taxon>Vertebrata</taxon>
        <taxon>Euteleostomi</taxon>
        <taxon>Amphibia</taxon>
        <taxon>Batrachia</taxon>
        <taxon>Anura</taxon>
        <taxon>Neobatrachia</taxon>
        <taxon>Hyloidea</taxon>
        <taxon>Eleutherodactylidae</taxon>
        <taxon>Eleutherodactylinae</taxon>
        <taxon>Eleutherodactylus</taxon>
        <taxon>Eleutherodactylus</taxon>
    </lineage>
</organism>
<gene>
    <name evidence="1" type="ORF">GDO78_022432</name>
</gene>
<protein>
    <submittedName>
        <fullName evidence="1">Uncharacterized protein</fullName>
    </submittedName>
</protein>
<accession>A0A8J6E9J6</accession>
<dbReference type="AlphaFoldDB" id="A0A8J6E9J6"/>
<sequence length="94" mass="10247">MRIFVVHFTPFLKSGERVILLDKSAMSVAAACPSHRAASRPAVRMLNPLMLLCSPFSGCRTDPRRSTPKPARMYCGQCTAPAACERTVTADSAY</sequence>
<dbReference type="Proteomes" id="UP000770717">
    <property type="component" value="Unassembled WGS sequence"/>
</dbReference>
<keyword evidence="2" id="KW-1185">Reference proteome</keyword>
<proteinExistence type="predicted"/>
<evidence type="ECO:0000313" key="2">
    <source>
        <dbReference type="Proteomes" id="UP000770717"/>
    </source>
</evidence>
<comment type="caution">
    <text evidence="1">The sequence shown here is derived from an EMBL/GenBank/DDBJ whole genome shotgun (WGS) entry which is preliminary data.</text>
</comment>
<dbReference type="EMBL" id="WNTK01008056">
    <property type="protein sequence ID" value="KAG9463103.1"/>
    <property type="molecule type" value="Genomic_DNA"/>
</dbReference>
<reference evidence="1" key="1">
    <citation type="thesis" date="2020" institute="ProQuest LLC" country="789 East Eisenhower Parkway, Ann Arbor, MI, USA">
        <title>Comparative Genomics and Chromosome Evolution.</title>
        <authorList>
            <person name="Mudd A.B."/>
        </authorList>
    </citation>
    <scope>NUCLEOTIDE SEQUENCE</scope>
    <source>
        <strain evidence="1">HN-11 Male</strain>
        <tissue evidence="1">Kidney and liver</tissue>
    </source>
</reference>
<name>A0A8J6E9J6_ELECQ</name>